<dbReference type="Proteomes" id="UP000618319">
    <property type="component" value="Unassembled WGS sequence"/>
</dbReference>
<dbReference type="InterPro" id="IPR058532">
    <property type="entry name" value="YjbR/MT2646/Rv2570-like"/>
</dbReference>
<sequence length="121" mass="14013">MHIEELHQYCLGKTGVTEELPFGPDTLVFKVVGKVFLLVGLDQINQLSFNVKCDPVNAIELRQQYEQTVVPGYHMNKKHWNTVYANRELDDNILKKLIDHSYDLVVKALPKKMKAEIEKFN</sequence>
<dbReference type="Pfam" id="PF04237">
    <property type="entry name" value="YjbR"/>
    <property type="match status" value="1"/>
</dbReference>
<reference evidence="1 2" key="1">
    <citation type="submission" date="2018-02" db="EMBL/GenBank/DDBJ databases">
        <title>Sphingobacterium KA21.</title>
        <authorList>
            <person name="Vasarhelyi B.M."/>
            <person name="Deshmukh S."/>
            <person name="Balint B."/>
            <person name="Kukolya J."/>
        </authorList>
    </citation>
    <scope>NUCLEOTIDE SEQUENCE [LARGE SCALE GENOMIC DNA]</scope>
    <source>
        <strain evidence="1 2">Ka21</strain>
    </source>
</reference>
<comment type="caution">
    <text evidence="1">The sequence shown here is derived from an EMBL/GenBank/DDBJ whole genome shotgun (WGS) entry which is preliminary data.</text>
</comment>
<dbReference type="InterPro" id="IPR038056">
    <property type="entry name" value="YjbR-like_sf"/>
</dbReference>
<dbReference type="RefSeq" id="WP_196940932.1">
    <property type="nucleotide sequence ID" value="NZ_MU158692.1"/>
</dbReference>
<evidence type="ECO:0000313" key="2">
    <source>
        <dbReference type="Proteomes" id="UP000618319"/>
    </source>
</evidence>
<protein>
    <submittedName>
        <fullName evidence="1">MmcQ-like protein</fullName>
    </submittedName>
</protein>
<organism evidence="1 2">
    <name type="scientific">Sphingobacterium pedocola</name>
    <dbReference type="NCBI Taxonomy" id="2082722"/>
    <lineage>
        <taxon>Bacteria</taxon>
        <taxon>Pseudomonadati</taxon>
        <taxon>Bacteroidota</taxon>
        <taxon>Sphingobacteriia</taxon>
        <taxon>Sphingobacteriales</taxon>
        <taxon>Sphingobacteriaceae</taxon>
        <taxon>Sphingobacterium</taxon>
    </lineage>
</organism>
<dbReference type="Gene3D" id="3.90.1150.30">
    <property type="match status" value="1"/>
</dbReference>
<keyword evidence="2" id="KW-1185">Reference proteome</keyword>
<proteinExistence type="predicted"/>
<dbReference type="SUPFAM" id="SSF142906">
    <property type="entry name" value="YjbR-like"/>
    <property type="match status" value="1"/>
</dbReference>
<name>A0ABR9TBR1_9SPHI</name>
<dbReference type="PANTHER" id="PTHR35145">
    <property type="entry name" value="CYTOPLASMIC PROTEIN-RELATED"/>
    <property type="match status" value="1"/>
</dbReference>
<gene>
    <name evidence="1" type="ORF">C4F40_18820</name>
</gene>
<accession>A0ABR9TBR1</accession>
<dbReference type="PANTHER" id="PTHR35145:SF1">
    <property type="entry name" value="CYTOPLASMIC PROTEIN"/>
    <property type="match status" value="1"/>
</dbReference>
<evidence type="ECO:0000313" key="1">
    <source>
        <dbReference type="EMBL" id="MBE8722776.1"/>
    </source>
</evidence>
<dbReference type="EMBL" id="PSKQ01000025">
    <property type="protein sequence ID" value="MBE8722776.1"/>
    <property type="molecule type" value="Genomic_DNA"/>
</dbReference>
<dbReference type="InterPro" id="IPR007351">
    <property type="entry name" value="YjbR"/>
</dbReference>